<dbReference type="SUPFAM" id="SSF110087">
    <property type="entry name" value="DR1885-like metal-binding protein"/>
    <property type="match status" value="1"/>
</dbReference>
<evidence type="ECO:0000313" key="3">
    <source>
        <dbReference type="EMBL" id="SOE00719.1"/>
    </source>
</evidence>
<evidence type="ECO:0008006" key="5">
    <source>
        <dbReference type="Google" id="ProtNLM"/>
    </source>
</evidence>
<proteinExistence type="predicted"/>
<feature type="chain" id="PRO_5013194017" description="Copper(I)-binding protein" evidence="2">
    <location>
        <begin position="21"/>
        <end position="176"/>
    </location>
</feature>
<dbReference type="Pfam" id="PF04314">
    <property type="entry name" value="PCuAC"/>
    <property type="match status" value="1"/>
</dbReference>
<evidence type="ECO:0000313" key="4">
    <source>
        <dbReference type="Proteomes" id="UP000219621"/>
    </source>
</evidence>
<dbReference type="InterPro" id="IPR036182">
    <property type="entry name" value="PCuAC_sf"/>
</dbReference>
<dbReference type="AlphaFoldDB" id="A0A286H045"/>
<gene>
    <name evidence="3" type="ORF">SAMN05421508_1143</name>
</gene>
<dbReference type="EMBL" id="OCNJ01000014">
    <property type="protein sequence ID" value="SOE00719.1"/>
    <property type="molecule type" value="Genomic_DNA"/>
</dbReference>
<protein>
    <recommendedName>
        <fullName evidence="5">Copper(I)-binding protein</fullName>
    </recommendedName>
</protein>
<evidence type="ECO:0000256" key="1">
    <source>
        <dbReference type="SAM" id="MobiDB-lite"/>
    </source>
</evidence>
<evidence type="ECO:0000256" key="2">
    <source>
        <dbReference type="SAM" id="SignalP"/>
    </source>
</evidence>
<dbReference type="InterPro" id="IPR058248">
    <property type="entry name" value="Lxx211020-like"/>
</dbReference>
<dbReference type="OrthoDB" id="9796962at2"/>
<accession>A0A286H045</accession>
<dbReference type="PANTHER" id="PTHR36302:SF1">
    <property type="entry name" value="COPPER CHAPERONE PCU(A)C"/>
    <property type="match status" value="1"/>
</dbReference>
<dbReference type="InterPro" id="IPR007410">
    <property type="entry name" value="LpqE-like"/>
</dbReference>
<dbReference type="RefSeq" id="WP_097281337.1">
    <property type="nucleotide sequence ID" value="NZ_OCNJ01000014.1"/>
</dbReference>
<reference evidence="3 4" key="1">
    <citation type="submission" date="2017-09" db="EMBL/GenBank/DDBJ databases">
        <authorList>
            <person name="Ehlers B."/>
            <person name="Leendertz F.H."/>
        </authorList>
    </citation>
    <scope>NUCLEOTIDE SEQUENCE [LARGE SCALE GENOMIC DNA]</scope>
    <source>
        <strain evidence="3 4">USBA 140</strain>
    </source>
</reference>
<dbReference type="Gene3D" id="2.60.40.1890">
    <property type="entry name" value="PCu(A)C copper chaperone"/>
    <property type="match status" value="1"/>
</dbReference>
<keyword evidence="2" id="KW-0732">Signal</keyword>
<dbReference type="Proteomes" id="UP000219621">
    <property type="component" value="Unassembled WGS sequence"/>
</dbReference>
<organism evidence="3 4">
    <name type="scientific">Caenispirillum bisanense</name>
    <dbReference type="NCBI Taxonomy" id="414052"/>
    <lineage>
        <taxon>Bacteria</taxon>
        <taxon>Pseudomonadati</taxon>
        <taxon>Pseudomonadota</taxon>
        <taxon>Alphaproteobacteria</taxon>
        <taxon>Rhodospirillales</taxon>
        <taxon>Novispirillaceae</taxon>
        <taxon>Caenispirillum</taxon>
    </lineage>
</organism>
<feature type="region of interest" description="Disordered" evidence="1">
    <location>
        <begin position="155"/>
        <end position="176"/>
    </location>
</feature>
<name>A0A286H045_9PROT</name>
<keyword evidence="4" id="KW-1185">Reference proteome</keyword>
<sequence>MPRTPAILTAAALFAAPAFAVEEKVTTQHPPRTVGGTITISDTWVEKEVGPQRMASAYAVIENTGDSADTLLGATTDAAGEVEMHTYLNRGPVRQMQRIARIPIGPGETARLAPGDRHLMLVDLQHPLDEENTIDLTLRFEVAGEVTVNFDVRETHAGQPLSAEVPEEADSRERTD</sequence>
<feature type="signal peptide" evidence="2">
    <location>
        <begin position="1"/>
        <end position="20"/>
    </location>
</feature>
<dbReference type="PANTHER" id="PTHR36302">
    <property type="entry name" value="BLR7088 PROTEIN"/>
    <property type="match status" value="1"/>
</dbReference>